<proteinExistence type="predicted"/>
<dbReference type="InterPro" id="IPR042779">
    <property type="entry name" value="MISP/MISP3-like"/>
</dbReference>
<dbReference type="AlphaFoldDB" id="A0A8T0BAP5"/>
<accession>A0A8T0BAP5</accession>
<feature type="region of interest" description="Disordered" evidence="2">
    <location>
        <begin position="256"/>
        <end position="284"/>
    </location>
</feature>
<feature type="region of interest" description="Disordered" evidence="2">
    <location>
        <begin position="185"/>
        <end position="235"/>
    </location>
</feature>
<protein>
    <recommendedName>
        <fullName evidence="3">A-kinase anchor protein 2 C-terminal domain-containing protein</fullName>
    </recommendedName>
</protein>
<feature type="compositionally biased region" description="Basic and acidic residues" evidence="2">
    <location>
        <begin position="256"/>
        <end position="265"/>
    </location>
</feature>
<evidence type="ECO:0000259" key="3">
    <source>
        <dbReference type="Pfam" id="PF15304"/>
    </source>
</evidence>
<evidence type="ECO:0000313" key="4">
    <source>
        <dbReference type="EMBL" id="KAF7703729.1"/>
    </source>
</evidence>
<name>A0A8T0BAP5_SILME</name>
<dbReference type="Pfam" id="PF15304">
    <property type="entry name" value="AKAP2_C"/>
    <property type="match status" value="1"/>
</dbReference>
<dbReference type="InterPro" id="IPR029304">
    <property type="entry name" value="AKAP2_C"/>
</dbReference>
<feature type="compositionally biased region" description="Polar residues" evidence="2">
    <location>
        <begin position="272"/>
        <end position="282"/>
    </location>
</feature>
<feature type="compositionally biased region" description="Polar residues" evidence="2">
    <location>
        <begin position="296"/>
        <end position="313"/>
    </location>
</feature>
<dbReference type="EMBL" id="JABFDY010000009">
    <property type="protein sequence ID" value="KAF7703729.1"/>
    <property type="molecule type" value="Genomic_DNA"/>
</dbReference>
<feature type="compositionally biased region" description="Basic and acidic residues" evidence="2">
    <location>
        <begin position="150"/>
        <end position="167"/>
    </location>
</feature>
<dbReference type="PANTHER" id="PTHR18839:SF0">
    <property type="entry name" value="MITOTIC INTERACTOR AND SUBSTRATE OF PLK1 ISOFORM X1-RELATED"/>
    <property type="match status" value="1"/>
</dbReference>
<feature type="region of interest" description="Disordered" evidence="2">
    <location>
        <begin position="296"/>
        <end position="347"/>
    </location>
</feature>
<comment type="caution">
    <text evidence="4">The sequence shown here is derived from an EMBL/GenBank/DDBJ whole genome shotgun (WGS) entry which is preliminary data.</text>
</comment>
<feature type="compositionally biased region" description="Polar residues" evidence="2">
    <location>
        <begin position="324"/>
        <end position="337"/>
    </location>
</feature>
<reference evidence="4" key="1">
    <citation type="submission" date="2020-08" db="EMBL/GenBank/DDBJ databases">
        <title>Chromosome-level assembly of Southern catfish (Silurus meridionalis) provides insights into visual adaptation to the nocturnal and benthic lifestyles.</title>
        <authorList>
            <person name="Zhang Y."/>
            <person name="Wang D."/>
            <person name="Peng Z."/>
        </authorList>
    </citation>
    <scope>NUCLEOTIDE SEQUENCE</scope>
    <source>
        <strain evidence="4">SWU-2019-XX</strain>
        <tissue evidence="4">Muscle</tissue>
    </source>
</reference>
<feature type="region of interest" description="Disordered" evidence="2">
    <location>
        <begin position="148"/>
        <end position="171"/>
    </location>
</feature>
<gene>
    <name evidence="4" type="ORF">HF521_022736</name>
</gene>
<organism evidence="4 5">
    <name type="scientific">Silurus meridionalis</name>
    <name type="common">Southern catfish</name>
    <name type="synonym">Silurus soldatovi meridionalis</name>
    <dbReference type="NCBI Taxonomy" id="175797"/>
    <lineage>
        <taxon>Eukaryota</taxon>
        <taxon>Metazoa</taxon>
        <taxon>Chordata</taxon>
        <taxon>Craniata</taxon>
        <taxon>Vertebrata</taxon>
        <taxon>Euteleostomi</taxon>
        <taxon>Actinopterygii</taxon>
        <taxon>Neopterygii</taxon>
        <taxon>Teleostei</taxon>
        <taxon>Ostariophysi</taxon>
        <taxon>Siluriformes</taxon>
        <taxon>Siluridae</taxon>
        <taxon>Silurus</taxon>
    </lineage>
</organism>
<dbReference type="PANTHER" id="PTHR18839">
    <property type="entry name" value="MITOTIC INTERACTOR AND SUBSTRATE OF PLK1 MISP FAMILY MEMBER"/>
    <property type="match status" value="1"/>
</dbReference>
<sequence length="433" mass="49257">MLDSISVDSTSETPIEREIRIAQEREQDLRRSRGIYRPDASEMVEIKTKPILSLPTPQIKPIKTKEPNRVSLLIQRENQRVHENQGLYDRGSRGERKITFGSLSDQLDVISSRKSPSINPTSRSIVNPVHVEQRDVCDAEEPLSPCCPHRHPDETMTEREMSAEVPDKSPYTKWKAEKEHYKAKTASQPFWMADYKTKEPRKNASSPPAFPPEPECSSRSPGVWRSFPESVSEWPRMSNAPDIIRREIEENLRREQELQKQRETKNLISDAMSGQRSQTSLMRSDDSLVEAQAVLPQTSTHRTSNSSLNSWSVDPTPVSCHSEPGSQSKRPSFTKAQPWSGPKHTTPVVHRVVPTIPSSPLSETSSYKGLTKTLLNDFEERRVRLKLEESSYAGIQPVDDINNEVVEVTRVTRHKNTRALQWEAGVYANEENC</sequence>
<evidence type="ECO:0000313" key="5">
    <source>
        <dbReference type="Proteomes" id="UP000606274"/>
    </source>
</evidence>
<evidence type="ECO:0000256" key="2">
    <source>
        <dbReference type="SAM" id="MobiDB-lite"/>
    </source>
</evidence>
<keyword evidence="5" id="KW-1185">Reference proteome</keyword>
<dbReference type="Proteomes" id="UP000606274">
    <property type="component" value="Unassembled WGS sequence"/>
</dbReference>
<evidence type="ECO:0000256" key="1">
    <source>
        <dbReference type="ARBA" id="ARBA00023054"/>
    </source>
</evidence>
<keyword evidence="1" id="KW-0175">Coiled coil</keyword>
<feature type="domain" description="A-kinase anchor protein 2 C-terminal" evidence="3">
    <location>
        <begin position="369"/>
        <end position="428"/>
    </location>
</feature>